<dbReference type="AlphaFoldDB" id="A0A4R6ZTR7"/>
<dbReference type="STRING" id="1265846.PROCOU_14868"/>
<dbReference type="PIRSF" id="PIRSF002599">
    <property type="entry name" value="Cold_shock_A"/>
    <property type="match status" value="1"/>
</dbReference>
<feature type="transmembrane region" description="Helical" evidence="1">
    <location>
        <begin position="35"/>
        <end position="54"/>
    </location>
</feature>
<dbReference type="GO" id="GO:0003676">
    <property type="term" value="F:nucleic acid binding"/>
    <property type="evidence" value="ECO:0007669"/>
    <property type="project" value="InterPro"/>
</dbReference>
<dbReference type="Pfam" id="PF06961">
    <property type="entry name" value="DUF1294"/>
    <property type="match status" value="1"/>
</dbReference>
<accession>A0A4R6ZTR7</accession>
<keyword evidence="1" id="KW-0812">Transmembrane</keyword>
<feature type="transmembrane region" description="Helical" evidence="1">
    <location>
        <begin position="6"/>
        <end position="23"/>
    </location>
</feature>
<dbReference type="OrthoDB" id="1698854at2"/>
<dbReference type="EMBL" id="SNZK01000001">
    <property type="protein sequence ID" value="TDR55644.1"/>
    <property type="molecule type" value="Genomic_DNA"/>
</dbReference>
<protein>
    <submittedName>
        <fullName evidence="2">Uncharacterized membrane protein YsdA (DUF1294 family)</fullName>
    </submittedName>
</protein>
<evidence type="ECO:0000256" key="1">
    <source>
        <dbReference type="SAM" id="Phobius"/>
    </source>
</evidence>
<keyword evidence="1" id="KW-1133">Transmembrane helix</keyword>
<evidence type="ECO:0000313" key="2">
    <source>
        <dbReference type="EMBL" id="TDR55644.1"/>
    </source>
</evidence>
<reference evidence="2 3" key="1">
    <citation type="submission" date="2019-03" db="EMBL/GenBank/DDBJ databases">
        <title>Genomic Encyclopedia of Type Strains, Phase III (KMG-III): the genomes of soil and plant-associated and newly described type strains.</title>
        <authorList>
            <person name="Whitman W."/>
        </authorList>
    </citation>
    <scope>NUCLEOTIDE SEQUENCE [LARGE SCALE GENOMIC DNA]</scope>
    <source>
        <strain evidence="2 3">CECT 7972</strain>
    </source>
</reference>
<sequence>MFVKLLVIYYIAINSIGFASMGIDKRKAMKHQWRIPELTLLFFAFLGGGIGSWISMHLFHHKTHKLKFTCSIPISVVLHIGIVIYLMTYLQ</sequence>
<proteinExistence type="predicted"/>
<gene>
    <name evidence="2" type="ORF">DFP96_101587</name>
</gene>
<dbReference type="Proteomes" id="UP000295558">
    <property type="component" value="Unassembled WGS sequence"/>
</dbReference>
<comment type="caution">
    <text evidence="2">The sequence shown here is derived from an EMBL/GenBank/DDBJ whole genome shotgun (WGS) entry which is preliminary data.</text>
</comment>
<keyword evidence="1" id="KW-0472">Membrane</keyword>
<evidence type="ECO:0000313" key="3">
    <source>
        <dbReference type="Proteomes" id="UP000295558"/>
    </source>
</evidence>
<feature type="transmembrane region" description="Helical" evidence="1">
    <location>
        <begin position="66"/>
        <end position="90"/>
    </location>
</feature>
<organism evidence="2 3">
    <name type="scientific">Listeria rocourtiae</name>
    <dbReference type="NCBI Taxonomy" id="647910"/>
    <lineage>
        <taxon>Bacteria</taxon>
        <taxon>Bacillati</taxon>
        <taxon>Bacillota</taxon>
        <taxon>Bacilli</taxon>
        <taxon>Bacillales</taxon>
        <taxon>Listeriaceae</taxon>
        <taxon>Listeria</taxon>
    </lineage>
</organism>
<dbReference type="InterPro" id="IPR012156">
    <property type="entry name" value="Cold_shock_CspA"/>
</dbReference>
<dbReference type="RefSeq" id="WP_036073193.1">
    <property type="nucleotide sequence ID" value="NZ_JAASUO010000016.1"/>
</dbReference>
<dbReference type="InterPro" id="IPR010718">
    <property type="entry name" value="DUF1294"/>
</dbReference>
<keyword evidence="3" id="KW-1185">Reference proteome</keyword>
<name>A0A4R6ZTR7_9LIST</name>